<dbReference type="SUPFAM" id="SSF81321">
    <property type="entry name" value="Family A G protein-coupled receptor-like"/>
    <property type="match status" value="1"/>
</dbReference>
<feature type="transmembrane region" description="Helical" evidence="9">
    <location>
        <begin position="50"/>
        <end position="71"/>
    </location>
</feature>
<keyword evidence="4 9" id="KW-1133">Transmembrane helix</keyword>
<reference evidence="11 12" key="1">
    <citation type="submission" date="2014-11" db="EMBL/GenBank/DDBJ databases">
        <title>Genetic blueprint of the zoonotic pathogen Toxocara canis.</title>
        <authorList>
            <person name="Zhu X.-Q."/>
            <person name="Korhonen P.K."/>
            <person name="Cai H."/>
            <person name="Young N.D."/>
            <person name="Nejsum P."/>
            <person name="von Samson-Himmelstjerna G."/>
            <person name="Boag P.R."/>
            <person name="Tan P."/>
            <person name="Li Q."/>
            <person name="Min J."/>
            <person name="Yang Y."/>
            <person name="Wang X."/>
            <person name="Fang X."/>
            <person name="Hall R.S."/>
            <person name="Hofmann A."/>
            <person name="Sternberg P.W."/>
            <person name="Jex A.R."/>
            <person name="Gasser R.B."/>
        </authorList>
    </citation>
    <scope>NUCLEOTIDE SEQUENCE [LARGE SCALE GENOMIC DNA]</scope>
    <source>
        <strain evidence="11">PN_DK_2014</strain>
    </source>
</reference>
<evidence type="ECO:0000256" key="1">
    <source>
        <dbReference type="ARBA" id="ARBA00004651"/>
    </source>
</evidence>
<dbReference type="STRING" id="6265.A0A0B2VXJ2"/>
<feature type="domain" description="G-protein coupled receptors family 1 profile" evidence="10">
    <location>
        <begin position="60"/>
        <end position="328"/>
    </location>
</feature>
<evidence type="ECO:0000313" key="11">
    <source>
        <dbReference type="EMBL" id="KHN85685.1"/>
    </source>
</evidence>
<evidence type="ECO:0000256" key="7">
    <source>
        <dbReference type="ARBA" id="ARBA00023170"/>
    </source>
</evidence>
<feature type="transmembrane region" description="Helical" evidence="9">
    <location>
        <begin position="166"/>
        <end position="187"/>
    </location>
</feature>
<feature type="transmembrane region" description="Helical" evidence="9">
    <location>
        <begin position="132"/>
        <end position="154"/>
    </location>
</feature>
<feature type="transmembrane region" description="Helical" evidence="9">
    <location>
        <begin position="269"/>
        <end position="290"/>
    </location>
</feature>
<organism evidence="11 12">
    <name type="scientific">Toxocara canis</name>
    <name type="common">Canine roundworm</name>
    <dbReference type="NCBI Taxonomy" id="6265"/>
    <lineage>
        <taxon>Eukaryota</taxon>
        <taxon>Metazoa</taxon>
        <taxon>Ecdysozoa</taxon>
        <taxon>Nematoda</taxon>
        <taxon>Chromadorea</taxon>
        <taxon>Rhabditida</taxon>
        <taxon>Spirurina</taxon>
        <taxon>Ascaridomorpha</taxon>
        <taxon>Ascaridoidea</taxon>
        <taxon>Toxocaridae</taxon>
        <taxon>Toxocara</taxon>
    </lineage>
</organism>
<dbReference type="CDD" id="cd00637">
    <property type="entry name" value="7tm_classA_rhodopsin-like"/>
    <property type="match status" value="1"/>
</dbReference>
<feature type="transmembrane region" description="Helical" evidence="9">
    <location>
        <begin position="310"/>
        <end position="328"/>
    </location>
</feature>
<feature type="transmembrane region" description="Helical" evidence="9">
    <location>
        <begin position="218"/>
        <end position="241"/>
    </location>
</feature>
<dbReference type="OMA" id="GANRVNW"/>
<dbReference type="GO" id="GO:0007218">
    <property type="term" value="P:neuropeptide signaling pathway"/>
    <property type="evidence" value="ECO:0007669"/>
    <property type="project" value="TreeGrafter"/>
</dbReference>
<keyword evidence="6 9" id="KW-0472">Membrane</keyword>
<dbReference type="GO" id="GO:0005886">
    <property type="term" value="C:plasma membrane"/>
    <property type="evidence" value="ECO:0007669"/>
    <property type="project" value="UniProtKB-SubCell"/>
</dbReference>
<protein>
    <submittedName>
        <fullName evidence="11">Gonadotropin-releasing hormone II receptor</fullName>
    </submittedName>
</protein>
<evidence type="ECO:0000256" key="3">
    <source>
        <dbReference type="ARBA" id="ARBA00022692"/>
    </source>
</evidence>
<evidence type="ECO:0000313" key="12">
    <source>
        <dbReference type="Proteomes" id="UP000031036"/>
    </source>
</evidence>
<proteinExistence type="predicted"/>
<sequence>MTAAFYIQIMKRGGIVSRYRYMAMNKNGNMTTQVVVQMDLSNSTSEKVEMAYQIIFFVFGTPLNAVALVQSTRLFRRSRDGAERLVKMGQQLLIAHLLVLCIYCIWRTYWFMNVVWTQGDLLCKIYSVVSALPFHLWSNMVAAIGVDMLCCITSPLSSYRTSATRVTWLIAISWIAALLCSLPMAIFRGAVRIPGTDLEQCYPVIDRYSHEVLYLFNVFHVITTFYVPLIIVVVCYTLIGLSLRRQMAERKNLHDENRHAMMCATHIRFVRASVTIIATFILTWMPYQVLALLRILCSQGSTCEQTVSKLNWLQAVIIASTCINPFIYKFGSWRTHKETGRYSTSERFVNTASNCRRAEKNSTASTPLLTVDNVPIHIVKIS</sequence>
<comment type="subcellular location">
    <subcellularLocation>
        <location evidence="1">Cell membrane</location>
        <topology evidence="1">Multi-pass membrane protein</topology>
    </subcellularLocation>
</comment>
<evidence type="ECO:0000259" key="10">
    <source>
        <dbReference type="PROSITE" id="PS50262"/>
    </source>
</evidence>
<dbReference type="EMBL" id="JPKZ01000746">
    <property type="protein sequence ID" value="KHN85685.1"/>
    <property type="molecule type" value="Genomic_DNA"/>
</dbReference>
<comment type="caution">
    <text evidence="11">The sequence shown here is derived from an EMBL/GenBank/DDBJ whole genome shotgun (WGS) entry which is preliminary data.</text>
</comment>
<dbReference type="InterPro" id="IPR000276">
    <property type="entry name" value="GPCR_Rhodpsn"/>
</dbReference>
<dbReference type="InterPro" id="IPR017452">
    <property type="entry name" value="GPCR_Rhodpsn_7TM"/>
</dbReference>
<keyword evidence="7 11" id="KW-0675">Receptor</keyword>
<dbReference type="GO" id="GO:0008528">
    <property type="term" value="F:G protein-coupled peptide receptor activity"/>
    <property type="evidence" value="ECO:0007669"/>
    <property type="project" value="TreeGrafter"/>
</dbReference>
<keyword evidence="2" id="KW-1003">Cell membrane</keyword>
<dbReference type="Pfam" id="PF00001">
    <property type="entry name" value="7tm_1"/>
    <property type="match status" value="1"/>
</dbReference>
<dbReference type="PROSITE" id="PS50262">
    <property type="entry name" value="G_PROTEIN_RECEP_F1_2"/>
    <property type="match status" value="1"/>
</dbReference>
<dbReference type="PRINTS" id="PR00237">
    <property type="entry name" value="GPCRRHODOPSN"/>
</dbReference>
<dbReference type="AlphaFoldDB" id="A0A0B2VXJ2"/>
<dbReference type="PANTHER" id="PTHR24230">
    <property type="entry name" value="G-PROTEIN COUPLED RECEPTOR"/>
    <property type="match status" value="1"/>
</dbReference>
<dbReference type="Gene3D" id="1.20.1070.10">
    <property type="entry name" value="Rhodopsin 7-helix transmembrane proteins"/>
    <property type="match status" value="1"/>
</dbReference>
<evidence type="ECO:0000256" key="8">
    <source>
        <dbReference type="ARBA" id="ARBA00023224"/>
    </source>
</evidence>
<gene>
    <name evidence="11" type="ORF">Tcan_16797</name>
</gene>
<dbReference type="PANTHER" id="PTHR24230:SF82">
    <property type="entry name" value="G-PROTEIN COUPLED RECEPTORS FAMILY 1 PROFILE DOMAIN-CONTAINING PROTEIN"/>
    <property type="match status" value="1"/>
</dbReference>
<evidence type="ECO:0000256" key="5">
    <source>
        <dbReference type="ARBA" id="ARBA00023040"/>
    </source>
</evidence>
<keyword evidence="3 9" id="KW-0812">Transmembrane</keyword>
<evidence type="ECO:0000256" key="6">
    <source>
        <dbReference type="ARBA" id="ARBA00023136"/>
    </source>
</evidence>
<accession>A0A0B2VXJ2</accession>
<name>A0A0B2VXJ2_TOXCA</name>
<keyword evidence="12" id="KW-1185">Reference proteome</keyword>
<dbReference type="OrthoDB" id="6435638at2759"/>
<evidence type="ECO:0000256" key="9">
    <source>
        <dbReference type="SAM" id="Phobius"/>
    </source>
</evidence>
<keyword evidence="8" id="KW-0807">Transducer</keyword>
<evidence type="ECO:0000256" key="2">
    <source>
        <dbReference type="ARBA" id="ARBA00022475"/>
    </source>
</evidence>
<dbReference type="Proteomes" id="UP000031036">
    <property type="component" value="Unassembled WGS sequence"/>
</dbReference>
<feature type="transmembrane region" description="Helical" evidence="9">
    <location>
        <begin position="92"/>
        <end position="112"/>
    </location>
</feature>
<evidence type="ECO:0000256" key="4">
    <source>
        <dbReference type="ARBA" id="ARBA00022989"/>
    </source>
</evidence>
<keyword evidence="5" id="KW-0297">G-protein coupled receptor</keyword>